<gene>
    <name evidence="1" type="ORF">K2173_018411</name>
</gene>
<comment type="caution">
    <text evidence="1">The sequence shown here is derived from an EMBL/GenBank/DDBJ whole genome shotgun (WGS) entry which is preliminary data.</text>
</comment>
<organism evidence="1 2">
    <name type="scientific">Erythroxylum novogranatense</name>
    <dbReference type="NCBI Taxonomy" id="1862640"/>
    <lineage>
        <taxon>Eukaryota</taxon>
        <taxon>Viridiplantae</taxon>
        <taxon>Streptophyta</taxon>
        <taxon>Embryophyta</taxon>
        <taxon>Tracheophyta</taxon>
        <taxon>Spermatophyta</taxon>
        <taxon>Magnoliopsida</taxon>
        <taxon>eudicotyledons</taxon>
        <taxon>Gunneridae</taxon>
        <taxon>Pentapetalae</taxon>
        <taxon>rosids</taxon>
        <taxon>fabids</taxon>
        <taxon>Malpighiales</taxon>
        <taxon>Erythroxylaceae</taxon>
        <taxon>Erythroxylum</taxon>
    </lineage>
</organism>
<keyword evidence="2" id="KW-1185">Reference proteome</keyword>
<evidence type="ECO:0000313" key="1">
    <source>
        <dbReference type="EMBL" id="KAJ8899437.1"/>
    </source>
</evidence>
<accession>A0AAV8UDX7</accession>
<evidence type="ECO:0000313" key="2">
    <source>
        <dbReference type="Proteomes" id="UP001159364"/>
    </source>
</evidence>
<dbReference type="AlphaFoldDB" id="A0AAV8UDX7"/>
<sequence>MYGNCRVGEVGRVRNTELRRHTIHANPLSLGIESDGLRIGTVIFARVVYSGIVPLDPLLAPGFSCLFLSSS</sequence>
<reference evidence="1 2" key="1">
    <citation type="submission" date="2021-09" db="EMBL/GenBank/DDBJ databases">
        <title>Genomic insights and catalytic innovation underlie evolution of tropane alkaloids biosynthesis.</title>
        <authorList>
            <person name="Wang Y.-J."/>
            <person name="Tian T."/>
            <person name="Huang J.-P."/>
            <person name="Huang S.-X."/>
        </authorList>
    </citation>
    <scope>NUCLEOTIDE SEQUENCE [LARGE SCALE GENOMIC DNA]</scope>
    <source>
        <strain evidence="1">KIB-2018</strain>
        <tissue evidence="1">Leaf</tissue>
    </source>
</reference>
<dbReference type="EMBL" id="JAIWQS010000008">
    <property type="protein sequence ID" value="KAJ8899437.1"/>
    <property type="molecule type" value="Genomic_DNA"/>
</dbReference>
<name>A0AAV8UDX7_9ROSI</name>
<dbReference type="Proteomes" id="UP001159364">
    <property type="component" value="Linkage Group LG08"/>
</dbReference>
<proteinExistence type="predicted"/>
<protein>
    <submittedName>
        <fullName evidence="1">Uncharacterized protein</fullName>
    </submittedName>
</protein>